<dbReference type="EMBL" id="JAEAOA010000469">
    <property type="protein sequence ID" value="KAK3608904.1"/>
    <property type="molecule type" value="Genomic_DNA"/>
</dbReference>
<feature type="region of interest" description="Disordered" evidence="1">
    <location>
        <begin position="350"/>
        <end position="381"/>
    </location>
</feature>
<evidence type="ECO:0000313" key="2">
    <source>
        <dbReference type="EMBL" id="KAK3608904.1"/>
    </source>
</evidence>
<proteinExistence type="predicted"/>
<organism evidence="2 3">
    <name type="scientific">Potamilus streckersoni</name>
    <dbReference type="NCBI Taxonomy" id="2493646"/>
    <lineage>
        <taxon>Eukaryota</taxon>
        <taxon>Metazoa</taxon>
        <taxon>Spiralia</taxon>
        <taxon>Lophotrochozoa</taxon>
        <taxon>Mollusca</taxon>
        <taxon>Bivalvia</taxon>
        <taxon>Autobranchia</taxon>
        <taxon>Heteroconchia</taxon>
        <taxon>Palaeoheterodonta</taxon>
        <taxon>Unionida</taxon>
        <taxon>Unionoidea</taxon>
        <taxon>Unionidae</taxon>
        <taxon>Ambleminae</taxon>
        <taxon>Lampsilini</taxon>
        <taxon>Potamilus</taxon>
    </lineage>
</organism>
<gene>
    <name evidence="2" type="ORF">CHS0354_006945</name>
</gene>
<reference evidence="2" key="1">
    <citation type="journal article" date="2021" name="Genome Biol. Evol.">
        <title>A High-Quality Reference Genome for a Parasitic Bivalve with Doubly Uniparental Inheritance (Bivalvia: Unionida).</title>
        <authorList>
            <person name="Smith C.H."/>
        </authorList>
    </citation>
    <scope>NUCLEOTIDE SEQUENCE</scope>
    <source>
        <strain evidence="2">CHS0354</strain>
    </source>
</reference>
<reference evidence="2" key="3">
    <citation type="submission" date="2023-05" db="EMBL/GenBank/DDBJ databases">
        <authorList>
            <person name="Smith C.H."/>
        </authorList>
    </citation>
    <scope>NUCLEOTIDE SEQUENCE</scope>
    <source>
        <strain evidence="2">CHS0354</strain>
        <tissue evidence="2">Mantle</tissue>
    </source>
</reference>
<sequence length="381" mass="44192">MQYSEWHKYDYSKGRQYSNHKNIYSKYDEKELIKDRICEALKEIVRIESAVRITTDTHLSDSERLIISIPYECDYEKMIRNFSDVLYHSFLAYYFQAEPKTNHFGISNTILEGHLNSFLIREAENIFSQFKYRDDMSGRFLKEVNFAKTNVKDPGDNYMKDTLMRGVDITLGYRAVMFGNKVNGNSLFIPVPDGYDVIAQVYYNLEHLIHQNFAIYDELNDRDYLKVSDTLIFKELVSIMKRAKQKENLRKKILNNVRFPTFLTENPNYLYGALAGDLIYDTLNHVDDPVIREASDRSRELFNTYFIRTTEITQSTIDINNLKLNTTGTSYIPEEQAVYNPLTANGGDGLMSSVTASSSKAPEETAVKTPKKLQEDDLIEL</sequence>
<name>A0AAE0TEL8_9BIVA</name>
<reference evidence="2" key="2">
    <citation type="journal article" date="2021" name="Genome Biol. Evol.">
        <title>Developing a high-quality reference genome for a parasitic bivalve with doubly uniparental inheritance (Bivalvia: Unionida).</title>
        <authorList>
            <person name="Smith C.H."/>
        </authorList>
    </citation>
    <scope>NUCLEOTIDE SEQUENCE</scope>
    <source>
        <strain evidence="2">CHS0354</strain>
        <tissue evidence="2">Mantle</tissue>
    </source>
</reference>
<protein>
    <submittedName>
        <fullName evidence="2">Uncharacterized protein</fullName>
    </submittedName>
</protein>
<evidence type="ECO:0000313" key="3">
    <source>
        <dbReference type="Proteomes" id="UP001195483"/>
    </source>
</evidence>
<dbReference type="AlphaFoldDB" id="A0AAE0TEL8"/>
<accession>A0AAE0TEL8</accession>
<evidence type="ECO:0000256" key="1">
    <source>
        <dbReference type="SAM" id="MobiDB-lite"/>
    </source>
</evidence>
<keyword evidence="3" id="KW-1185">Reference proteome</keyword>
<comment type="caution">
    <text evidence="2">The sequence shown here is derived from an EMBL/GenBank/DDBJ whole genome shotgun (WGS) entry which is preliminary data.</text>
</comment>
<dbReference type="Proteomes" id="UP001195483">
    <property type="component" value="Unassembled WGS sequence"/>
</dbReference>